<dbReference type="EMBL" id="JAENHP010000028">
    <property type="protein sequence ID" value="MBM2622796.1"/>
    <property type="molecule type" value="Genomic_DNA"/>
</dbReference>
<evidence type="ECO:0000313" key="4">
    <source>
        <dbReference type="Proteomes" id="UP000632138"/>
    </source>
</evidence>
<gene>
    <name evidence="3" type="ORF">JIG36_45580</name>
</gene>
<name>A0ABS2ASJ0_9ACTN</name>
<feature type="chain" id="PRO_5047132153" evidence="2">
    <location>
        <begin position="26"/>
        <end position="202"/>
    </location>
</feature>
<organism evidence="3 4">
    <name type="scientific">Paractinoplanes ovalisporus</name>
    <dbReference type="NCBI Taxonomy" id="2810368"/>
    <lineage>
        <taxon>Bacteria</taxon>
        <taxon>Bacillati</taxon>
        <taxon>Actinomycetota</taxon>
        <taxon>Actinomycetes</taxon>
        <taxon>Micromonosporales</taxon>
        <taxon>Micromonosporaceae</taxon>
        <taxon>Paractinoplanes</taxon>
    </lineage>
</organism>
<accession>A0ABS2ASJ0</accession>
<evidence type="ECO:0000313" key="3">
    <source>
        <dbReference type="EMBL" id="MBM2622796.1"/>
    </source>
</evidence>
<reference evidence="3 4" key="1">
    <citation type="submission" date="2021-01" db="EMBL/GenBank/DDBJ databases">
        <title>Actinoplanes sp. nov. LDG1-06 isolated from lichen.</title>
        <authorList>
            <person name="Saeng-In P."/>
            <person name="Phongsopitanun W."/>
            <person name="Kanchanasin P."/>
            <person name="Yuki M."/>
            <person name="Kudo T."/>
            <person name="Ohkuma M."/>
            <person name="Tanasupawat S."/>
        </authorList>
    </citation>
    <scope>NUCLEOTIDE SEQUENCE [LARGE SCALE GENOMIC DNA]</scope>
    <source>
        <strain evidence="3 4">LDG1-06</strain>
    </source>
</reference>
<dbReference type="PROSITE" id="PS51318">
    <property type="entry name" value="TAT"/>
    <property type="match status" value="1"/>
</dbReference>
<keyword evidence="4" id="KW-1185">Reference proteome</keyword>
<dbReference type="InterPro" id="IPR006311">
    <property type="entry name" value="TAT_signal"/>
</dbReference>
<evidence type="ECO:0000256" key="2">
    <source>
        <dbReference type="SAM" id="SignalP"/>
    </source>
</evidence>
<proteinExistence type="predicted"/>
<dbReference type="Proteomes" id="UP000632138">
    <property type="component" value="Unassembled WGS sequence"/>
</dbReference>
<comment type="caution">
    <text evidence="3">The sequence shown here is derived from an EMBL/GenBank/DDBJ whole genome shotgun (WGS) entry which is preliminary data.</text>
</comment>
<evidence type="ECO:0000256" key="1">
    <source>
        <dbReference type="SAM" id="MobiDB-lite"/>
    </source>
</evidence>
<protein>
    <submittedName>
        <fullName evidence="3">Uncharacterized protein</fullName>
    </submittedName>
</protein>
<feature type="signal peptide" evidence="2">
    <location>
        <begin position="1"/>
        <end position="25"/>
    </location>
</feature>
<sequence>MVTRRVLFGAAGAAGLVPFAAPARAATPWPAGAIATYPIAGARATVALHRDAAAVLLHIARRWHYEIAPLDTGEGGVTGWRADAPVEAGFESHYRSGTGIALYPRSYPLGGREKLWPHQELVVRDILLDVEGVATWGGDLTPAKAGHFHIAVPADDTTLAAVRARLDPLHQPESRRQTAGAVTDPATPARRDRARKLPRRRR</sequence>
<dbReference type="RefSeq" id="WP_203383144.1">
    <property type="nucleotide sequence ID" value="NZ_JAENHP010000028.1"/>
</dbReference>
<keyword evidence="2" id="KW-0732">Signal</keyword>
<feature type="compositionally biased region" description="Basic residues" evidence="1">
    <location>
        <begin position="192"/>
        <end position="202"/>
    </location>
</feature>
<feature type="region of interest" description="Disordered" evidence="1">
    <location>
        <begin position="168"/>
        <end position="202"/>
    </location>
</feature>